<reference evidence="1 2" key="1">
    <citation type="journal article" date="2016" name="Genome Biol. Evol.">
        <title>Gene Family Evolution Reflects Adaptation to Soil Environmental Stressors in the Genome of the Collembolan Orchesella cincta.</title>
        <authorList>
            <person name="Faddeeva-Vakhrusheva A."/>
            <person name="Derks M.F."/>
            <person name="Anvar S.Y."/>
            <person name="Agamennone V."/>
            <person name="Suring W."/>
            <person name="Smit S."/>
            <person name="van Straalen N.M."/>
            <person name="Roelofs D."/>
        </authorList>
    </citation>
    <scope>NUCLEOTIDE SEQUENCE [LARGE SCALE GENOMIC DNA]</scope>
    <source>
        <tissue evidence="1">Mixed pool</tissue>
    </source>
</reference>
<protein>
    <submittedName>
        <fullName evidence="1">Uncharacterized protein</fullName>
    </submittedName>
</protein>
<accession>A0A1D2MNN6</accession>
<keyword evidence="2" id="KW-1185">Reference proteome</keyword>
<gene>
    <name evidence="1" type="ORF">Ocin01_12088</name>
</gene>
<sequence length="78" mass="8831">MAFHMKCRALLSLIMSVGVFSGMAVLQTSAGFIWTSHYFGGWLRICIVPLYSDGCGNIEISLFLERDIKRRCSEIVPW</sequence>
<proteinExistence type="predicted"/>
<evidence type="ECO:0000313" key="1">
    <source>
        <dbReference type="EMBL" id="ODM94596.1"/>
    </source>
</evidence>
<evidence type="ECO:0000313" key="2">
    <source>
        <dbReference type="Proteomes" id="UP000094527"/>
    </source>
</evidence>
<comment type="caution">
    <text evidence="1">The sequence shown here is derived from an EMBL/GenBank/DDBJ whole genome shotgun (WGS) entry which is preliminary data.</text>
</comment>
<dbReference type="EMBL" id="LJIJ01000783">
    <property type="protein sequence ID" value="ODM94596.1"/>
    <property type="molecule type" value="Genomic_DNA"/>
</dbReference>
<dbReference type="Proteomes" id="UP000094527">
    <property type="component" value="Unassembled WGS sequence"/>
</dbReference>
<organism evidence="1 2">
    <name type="scientific">Orchesella cincta</name>
    <name type="common">Springtail</name>
    <name type="synonym">Podura cincta</name>
    <dbReference type="NCBI Taxonomy" id="48709"/>
    <lineage>
        <taxon>Eukaryota</taxon>
        <taxon>Metazoa</taxon>
        <taxon>Ecdysozoa</taxon>
        <taxon>Arthropoda</taxon>
        <taxon>Hexapoda</taxon>
        <taxon>Collembola</taxon>
        <taxon>Entomobryomorpha</taxon>
        <taxon>Entomobryoidea</taxon>
        <taxon>Orchesellidae</taxon>
        <taxon>Orchesellinae</taxon>
        <taxon>Orchesella</taxon>
    </lineage>
</organism>
<dbReference type="AlphaFoldDB" id="A0A1D2MNN6"/>
<name>A0A1D2MNN6_ORCCI</name>